<keyword evidence="5" id="KW-0963">Cytoplasm</keyword>
<feature type="transmembrane region" description="Helical" evidence="8">
    <location>
        <begin position="126"/>
        <end position="148"/>
    </location>
</feature>
<dbReference type="GO" id="GO:0003725">
    <property type="term" value="F:double-stranded RNA binding"/>
    <property type="evidence" value="ECO:0007669"/>
    <property type="project" value="InterPro"/>
</dbReference>
<evidence type="ECO:0000256" key="7">
    <source>
        <dbReference type="ARBA" id="ARBA00048366"/>
    </source>
</evidence>
<feature type="transmembrane region" description="Helical" evidence="8">
    <location>
        <begin position="35"/>
        <end position="54"/>
    </location>
</feature>
<dbReference type="EnsemblMetazoa" id="G545.9">
    <property type="protein sequence ID" value="G545.9:cds"/>
    <property type="gene ID" value="G545"/>
</dbReference>
<comment type="catalytic activity">
    <reaction evidence="7">
        <text>L-threonine + hydrogencarbonate + ATP = L-threonylcarbamoyladenylate + diphosphate + H2O</text>
        <dbReference type="Rhea" id="RHEA:36407"/>
        <dbReference type="ChEBI" id="CHEBI:15377"/>
        <dbReference type="ChEBI" id="CHEBI:17544"/>
        <dbReference type="ChEBI" id="CHEBI:30616"/>
        <dbReference type="ChEBI" id="CHEBI:33019"/>
        <dbReference type="ChEBI" id="CHEBI:57926"/>
        <dbReference type="ChEBI" id="CHEBI:73682"/>
        <dbReference type="EC" id="2.7.7.87"/>
    </reaction>
</comment>
<comment type="similarity">
    <text evidence="2">Belongs to the SUA5 family.</text>
</comment>
<dbReference type="PANTHER" id="PTHR17490:SF17">
    <property type="entry name" value="THREONYLCARBAMOYL-AMP SYNTHASE"/>
    <property type="match status" value="1"/>
</dbReference>
<evidence type="ECO:0000256" key="6">
    <source>
        <dbReference type="ARBA" id="ARBA00022679"/>
    </source>
</evidence>
<evidence type="ECO:0000256" key="4">
    <source>
        <dbReference type="ARBA" id="ARBA00015492"/>
    </source>
</evidence>
<dbReference type="GO" id="GO:0061710">
    <property type="term" value="F:L-threonylcarbamoyladenylate synthase"/>
    <property type="evidence" value="ECO:0007669"/>
    <property type="project" value="UniProtKB-EC"/>
</dbReference>
<accession>A0A8W8NB75</accession>
<dbReference type="Proteomes" id="UP000005408">
    <property type="component" value="Unassembled WGS sequence"/>
</dbReference>
<evidence type="ECO:0000256" key="8">
    <source>
        <dbReference type="SAM" id="Phobius"/>
    </source>
</evidence>
<dbReference type="InterPro" id="IPR017945">
    <property type="entry name" value="DHBP_synth_RibB-like_a/b_dom"/>
</dbReference>
<evidence type="ECO:0000256" key="1">
    <source>
        <dbReference type="ARBA" id="ARBA00004496"/>
    </source>
</evidence>
<dbReference type="InterPro" id="IPR050156">
    <property type="entry name" value="TC-AMP_synthase_SUA5"/>
</dbReference>
<proteinExistence type="inferred from homology"/>
<sequence length="416" mass="45675">MSSIAFSLLSLSIAYVLQTIDYIALEITGLYLLKPFVLGIVTVVLAVLSAISVVTLPSKDVALTSSVVFITCAFWSAMGMSDISKEITPMLSQNISEETFKQMEVLLPATLLQVLGINDGYMIERIFGSALSISFVYAFLSSIIKMTYGKEIIPFGRPLKEINKIQKDKDQMLWAPARRASGVRKIAEKLKTGGICGIPSDTVYILVACCNQPEAVKRAYKSKKQAEDRPMSLWISNFRQIEAAKNEFSSLLWDFLHEIWPSNVSAVLKRGDWVKSLGLGESEKYLGRPDSIAMRIPDSTITCHLIDQCGPVAVTSANPTGEGDTTHHAQVLAKLGLQNCDGILCDGPSRENAISTVVDCRDIDNGNLAFFRIGLTPKSTILNIFETLLKRHGKMPKSNTNGITPVNGVFEEEINE</sequence>
<keyword evidence="6" id="KW-0808">Transferase</keyword>
<dbReference type="InterPro" id="IPR006070">
    <property type="entry name" value="Sua5-like_dom"/>
</dbReference>
<dbReference type="SUPFAM" id="SSF55821">
    <property type="entry name" value="YrdC/RibB"/>
    <property type="match status" value="1"/>
</dbReference>
<dbReference type="PANTHER" id="PTHR17490">
    <property type="entry name" value="SUA5"/>
    <property type="match status" value="1"/>
</dbReference>
<feature type="domain" description="YrdC-like" evidence="9">
    <location>
        <begin position="180"/>
        <end position="376"/>
    </location>
</feature>
<dbReference type="FunFam" id="3.90.870.10:FF:000010">
    <property type="entry name" value="Si:ch211-153b23.4"/>
    <property type="match status" value="1"/>
</dbReference>
<dbReference type="PROSITE" id="PS51163">
    <property type="entry name" value="YRDC"/>
    <property type="match status" value="1"/>
</dbReference>
<evidence type="ECO:0000313" key="10">
    <source>
        <dbReference type="EnsemblMetazoa" id="G545.9:cds"/>
    </source>
</evidence>
<dbReference type="GO" id="GO:0005737">
    <property type="term" value="C:cytoplasm"/>
    <property type="evidence" value="ECO:0007669"/>
    <property type="project" value="UniProtKB-SubCell"/>
</dbReference>
<organism evidence="10 11">
    <name type="scientific">Magallana gigas</name>
    <name type="common">Pacific oyster</name>
    <name type="synonym">Crassostrea gigas</name>
    <dbReference type="NCBI Taxonomy" id="29159"/>
    <lineage>
        <taxon>Eukaryota</taxon>
        <taxon>Metazoa</taxon>
        <taxon>Spiralia</taxon>
        <taxon>Lophotrochozoa</taxon>
        <taxon>Mollusca</taxon>
        <taxon>Bivalvia</taxon>
        <taxon>Autobranchia</taxon>
        <taxon>Pteriomorphia</taxon>
        <taxon>Ostreida</taxon>
        <taxon>Ostreoidea</taxon>
        <taxon>Ostreidae</taxon>
        <taxon>Magallana</taxon>
    </lineage>
</organism>
<dbReference type="EC" id="2.7.7.87" evidence="3"/>
<comment type="subcellular location">
    <subcellularLocation>
        <location evidence="1">Cytoplasm</location>
    </subcellularLocation>
</comment>
<feature type="transmembrane region" description="Helical" evidence="8">
    <location>
        <begin position="61"/>
        <end position="80"/>
    </location>
</feature>
<dbReference type="Gene3D" id="3.90.870.10">
    <property type="entry name" value="DHBP synthase"/>
    <property type="match status" value="1"/>
</dbReference>
<reference evidence="10" key="1">
    <citation type="submission" date="2022-08" db="UniProtKB">
        <authorList>
            <consortium name="EnsemblMetazoa"/>
        </authorList>
    </citation>
    <scope>IDENTIFICATION</scope>
    <source>
        <strain evidence="10">05x7-T-G4-1.051#20</strain>
    </source>
</reference>
<keyword evidence="8" id="KW-0472">Membrane</keyword>
<evidence type="ECO:0000313" key="11">
    <source>
        <dbReference type="Proteomes" id="UP000005408"/>
    </source>
</evidence>
<keyword evidence="8" id="KW-1133">Transmembrane helix</keyword>
<evidence type="ECO:0000259" key="9">
    <source>
        <dbReference type="PROSITE" id="PS51163"/>
    </source>
</evidence>
<keyword evidence="11" id="KW-1185">Reference proteome</keyword>
<dbReference type="GO" id="GO:0000049">
    <property type="term" value="F:tRNA binding"/>
    <property type="evidence" value="ECO:0007669"/>
    <property type="project" value="TreeGrafter"/>
</dbReference>
<keyword evidence="8" id="KW-0812">Transmembrane</keyword>
<name>A0A8W8NB75_MAGGI</name>
<evidence type="ECO:0000256" key="2">
    <source>
        <dbReference type="ARBA" id="ARBA00007663"/>
    </source>
</evidence>
<evidence type="ECO:0000256" key="5">
    <source>
        <dbReference type="ARBA" id="ARBA00022490"/>
    </source>
</evidence>
<protein>
    <recommendedName>
        <fullName evidence="4">Threonylcarbamoyl-AMP synthase</fullName>
        <ecNumber evidence="3">2.7.7.87</ecNumber>
    </recommendedName>
</protein>
<dbReference type="AlphaFoldDB" id="A0A8W8NB75"/>
<dbReference type="GO" id="GO:0006450">
    <property type="term" value="P:regulation of translational fidelity"/>
    <property type="evidence" value="ECO:0007669"/>
    <property type="project" value="TreeGrafter"/>
</dbReference>
<evidence type="ECO:0000256" key="3">
    <source>
        <dbReference type="ARBA" id="ARBA00012584"/>
    </source>
</evidence>
<dbReference type="Pfam" id="PF01300">
    <property type="entry name" value="Sua5_yciO_yrdC"/>
    <property type="match status" value="1"/>
</dbReference>